<feature type="region of interest" description="Disordered" evidence="1">
    <location>
        <begin position="44"/>
        <end position="104"/>
    </location>
</feature>
<evidence type="ECO:0000313" key="2">
    <source>
        <dbReference type="EMBL" id="QHU20452.1"/>
    </source>
</evidence>
<feature type="compositionally biased region" description="Basic and acidic residues" evidence="1">
    <location>
        <begin position="75"/>
        <end position="90"/>
    </location>
</feature>
<reference evidence="2" key="1">
    <citation type="journal article" date="2020" name="Nature">
        <title>Giant virus diversity and host interactions through global metagenomics.</title>
        <authorList>
            <person name="Schulz F."/>
            <person name="Roux S."/>
            <person name="Paez-Espino D."/>
            <person name="Jungbluth S."/>
            <person name="Walsh D.A."/>
            <person name="Denef V.J."/>
            <person name="McMahon K.D."/>
            <person name="Konstantinidis K.T."/>
            <person name="Eloe-Fadrosh E.A."/>
            <person name="Kyrpides N.C."/>
            <person name="Woyke T."/>
        </authorList>
    </citation>
    <scope>NUCLEOTIDE SEQUENCE</scope>
    <source>
        <strain evidence="2">GVMAG-S-3300013093-109</strain>
    </source>
</reference>
<sequence length="180" mass="20956">MAQPVFPDQYTQRTYDAFPHPQFMARTRREVDPIDAINARQFEHWQTSGKGGVTNRPDPNKQAPFYDMAPNTSRTTDRNYRSQPRYDVEGSKGGSNSFFDKYDTSSDARNMTRELRASVYEDKNNGFTAESQKLLQRNFDNRWLNPSVAEQQAKAAEELRPKMDDIRLFYLNKSLPETKK</sequence>
<protein>
    <submittedName>
        <fullName evidence="2">Uncharacterized protein</fullName>
    </submittedName>
</protein>
<dbReference type="AlphaFoldDB" id="A0A6C0KR66"/>
<name>A0A6C0KR66_9ZZZZ</name>
<accession>A0A6C0KR66</accession>
<evidence type="ECO:0000256" key="1">
    <source>
        <dbReference type="SAM" id="MobiDB-lite"/>
    </source>
</evidence>
<organism evidence="2">
    <name type="scientific">viral metagenome</name>
    <dbReference type="NCBI Taxonomy" id="1070528"/>
    <lineage>
        <taxon>unclassified sequences</taxon>
        <taxon>metagenomes</taxon>
        <taxon>organismal metagenomes</taxon>
    </lineage>
</organism>
<proteinExistence type="predicted"/>
<dbReference type="EMBL" id="MN740968">
    <property type="protein sequence ID" value="QHU20452.1"/>
    <property type="molecule type" value="Genomic_DNA"/>
</dbReference>